<proteinExistence type="predicted"/>
<protein>
    <recommendedName>
        <fullName evidence="3">Amidinotransferase</fullName>
    </recommendedName>
</protein>
<name>A0A2W7RZG9_9BACT</name>
<dbReference type="PIRSF" id="PIRSF028188">
    <property type="entry name" value="Amdntrnsf_FN0238"/>
    <property type="match status" value="1"/>
</dbReference>
<dbReference type="InterPro" id="IPR014541">
    <property type="entry name" value="Amdntrnsf_FN0238"/>
</dbReference>
<dbReference type="PANTHER" id="PTHR43224:SF1">
    <property type="entry name" value="AMIDINOTRANSFERASE"/>
    <property type="match status" value="1"/>
</dbReference>
<dbReference type="Pfam" id="PF19420">
    <property type="entry name" value="DDAH_eukar"/>
    <property type="match status" value="1"/>
</dbReference>
<accession>A0A2W7RZG9</accession>
<evidence type="ECO:0000313" key="2">
    <source>
        <dbReference type="Proteomes" id="UP000249720"/>
    </source>
</evidence>
<dbReference type="SUPFAM" id="SSF55909">
    <property type="entry name" value="Pentein"/>
    <property type="match status" value="1"/>
</dbReference>
<dbReference type="NCBIfam" id="NF046062">
    <property type="entry name" value="citrull_CtlX"/>
    <property type="match status" value="1"/>
</dbReference>
<gene>
    <name evidence="1" type="ORF">LX80_00425</name>
</gene>
<reference evidence="1 2" key="1">
    <citation type="submission" date="2018-06" db="EMBL/GenBank/DDBJ databases">
        <title>Genomic Encyclopedia of Archaeal and Bacterial Type Strains, Phase II (KMG-II): from individual species to whole genera.</title>
        <authorList>
            <person name="Goeker M."/>
        </authorList>
    </citation>
    <scope>NUCLEOTIDE SEQUENCE [LARGE SCALE GENOMIC DNA]</scope>
    <source>
        <strain evidence="1 2">DSM 23241</strain>
    </source>
</reference>
<comment type="caution">
    <text evidence="1">The sequence shown here is derived from an EMBL/GenBank/DDBJ whole genome shotgun (WGS) entry which is preliminary data.</text>
</comment>
<keyword evidence="2" id="KW-1185">Reference proteome</keyword>
<dbReference type="OrthoDB" id="9788268at2"/>
<sequence length="304" mass="34764">MQNTNHLLMIKPVRFTFNEQTAVNNAFQQKEADSAVAIRAANEFNHFAEKLIQHGIDVTIVEDTPEPHTPDSIFPNNWISFHSNGTIVLYPMFAPNRRLERKPGVLHAISKKFSIRHQIDLSYLENHHQFLEGTGSMVLDREHKIAYACLSPRTNEHALKIFSEKMGYSILEFHANDKNNMPIYHTNVMMCVADKYVVICLDSITNNDERKKVEEVIQQTGKKIIPISFEQMEHFAGNMLQVMNEKGNKFLVMSSQAYESLTKEQIEELNSFNTIIHSNINTIEKNGGGSARCMLAEVFLPLKN</sequence>
<dbReference type="EMBL" id="QKZV01000001">
    <property type="protein sequence ID" value="PZX65931.1"/>
    <property type="molecule type" value="Genomic_DNA"/>
</dbReference>
<dbReference type="Gene3D" id="3.75.10.10">
    <property type="entry name" value="L-arginine/glycine Amidinotransferase, Chain A"/>
    <property type="match status" value="1"/>
</dbReference>
<evidence type="ECO:0000313" key="1">
    <source>
        <dbReference type="EMBL" id="PZX65931.1"/>
    </source>
</evidence>
<dbReference type="RefSeq" id="WP_111293373.1">
    <property type="nucleotide sequence ID" value="NZ_QKZV01000001.1"/>
</dbReference>
<dbReference type="Proteomes" id="UP000249720">
    <property type="component" value="Unassembled WGS sequence"/>
</dbReference>
<evidence type="ECO:0008006" key="3">
    <source>
        <dbReference type="Google" id="ProtNLM"/>
    </source>
</evidence>
<dbReference type="AlphaFoldDB" id="A0A2W7RZG9"/>
<organism evidence="1 2">
    <name type="scientific">Hydrotalea sandarakina</name>
    <dbReference type="NCBI Taxonomy" id="1004304"/>
    <lineage>
        <taxon>Bacteria</taxon>
        <taxon>Pseudomonadati</taxon>
        <taxon>Bacteroidota</taxon>
        <taxon>Chitinophagia</taxon>
        <taxon>Chitinophagales</taxon>
        <taxon>Chitinophagaceae</taxon>
        <taxon>Hydrotalea</taxon>
    </lineage>
</organism>
<dbReference type="PANTHER" id="PTHR43224">
    <property type="entry name" value="AMIDINOTRANSFERASE"/>
    <property type="match status" value="1"/>
</dbReference>